<feature type="signal peptide" evidence="1">
    <location>
        <begin position="1"/>
        <end position="26"/>
    </location>
</feature>
<organism evidence="2 3">
    <name type="scientific">Streptomyces liangshanensis</name>
    <dbReference type="NCBI Taxonomy" id="2717324"/>
    <lineage>
        <taxon>Bacteria</taxon>
        <taxon>Bacillati</taxon>
        <taxon>Actinomycetota</taxon>
        <taxon>Actinomycetes</taxon>
        <taxon>Kitasatosporales</taxon>
        <taxon>Streptomycetaceae</taxon>
        <taxon>Streptomyces</taxon>
    </lineage>
</organism>
<keyword evidence="1" id="KW-0732">Signal</keyword>
<name>A0A6G9H0H7_9ACTN</name>
<proteinExistence type="predicted"/>
<gene>
    <name evidence="2" type="ORF">HA039_18035</name>
</gene>
<feature type="chain" id="PRO_5026072952" evidence="1">
    <location>
        <begin position="27"/>
        <end position="116"/>
    </location>
</feature>
<keyword evidence="3" id="KW-1185">Reference proteome</keyword>
<evidence type="ECO:0000313" key="3">
    <source>
        <dbReference type="Proteomes" id="UP000501179"/>
    </source>
</evidence>
<dbReference type="AlphaFoldDB" id="A0A6G9H0H7"/>
<sequence length="116" mass="12710">MKLRSSLAVTLGALALTLSMSTSALAATGQFHYKFRDDSGQELGVTLPDPRSGRCINLYGVDSDDLPPGYAPHNQTDARATVYEGTDCEGNEWTLRPHGRPASDRLLVRSVRFEDR</sequence>
<evidence type="ECO:0000313" key="2">
    <source>
        <dbReference type="EMBL" id="QIQ03970.1"/>
    </source>
</evidence>
<protein>
    <submittedName>
        <fullName evidence="2">Uncharacterized protein</fullName>
    </submittedName>
</protein>
<reference evidence="2 3" key="1">
    <citation type="submission" date="2020-03" db="EMBL/GenBank/DDBJ databases">
        <title>A novel species.</title>
        <authorList>
            <person name="Gao J."/>
        </authorList>
    </citation>
    <scope>NUCLEOTIDE SEQUENCE [LARGE SCALE GENOMIC DNA]</scope>
    <source>
        <strain evidence="2 3">QMT-12</strain>
    </source>
</reference>
<evidence type="ECO:0000256" key="1">
    <source>
        <dbReference type="SAM" id="SignalP"/>
    </source>
</evidence>
<dbReference type="KEGG" id="slia:HA039_18035"/>
<dbReference type="RefSeq" id="WP_167030846.1">
    <property type="nucleotide sequence ID" value="NZ_CP050177.1"/>
</dbReference>
<dbReference type="EMBL" id="CP050177">
    <property type="protein sequence ID" value="QIQ03970.1"/>
    <property type="molecule type" value="Genomic_DNA"/>
</dbReference>
<accession>A0A6G9H0H7</accession>
<dbReference type="Proteomes" id="UP000501179">
    <property type="component" value="Chromosome"/>
</dbReference>